<dbReference type="EMBL" id="CAJOBI010220430">
    <property type="protein sequence ID" value="CAF5040027.1"/>
    <property type="molecule type" value="Genomic_DNA"/>
</dbReference>
<dbReference type="Pfam" id="PF20252">
    <property type="entry name" value="BIG2_C"/>
    <property type="match status" value="1"/>
</dbReference>
<protein>
    <recommendedName>
        <fullName evidence="2">Sec7/BIG1-like C-terminal domain-containing protein</fullName>
    </recommendedName>
</protein>
<dbReference type="SUPFAM" id="SSF48371">
    <property type="entry name" value="ARM repeat"/>
    <property type="match status" value="1"/>
</dbReference>
<sequence>MKSYGESFTQNWWIDLFNVVFRIFDNMKLPDTQVEKIEWMTTTCNHALYAIVDVFTQYYDVIPESVVEDLYSQLKWCINQNNEQLAKSGTNCLENFVIACGQHFTPKIWEKLCTCILGVFHSTLPETLLTWRADSESSGMLTISESAILDRTDSSFDQSIVESAASQHHRMTRAGSTSSVNSAASDQQESNFNNRHSERTKTNSDLMQFQILSIKSIVQIELIQTVDNIIFYPSSSKKEDLQYISIAHALASTPVGQENLSYITSFDDLHNEHGMYKRMSFDQLILLVDCLLESHMFARTFNSNNEQRNLLWKAGKNEK</sequence>
<organism evidence="3 4">
    <name type="scientific">Rotaria magnacalcarata</name>
    <dbReference type="NCBI Taxonomy" id="392030"/>
    <lineage>
        <taxon>Eukaryota</taxon>
        <taxon>Metazoa</taxon>
        <taxon>Spiralia</taxon>
        <taxon>Gnathifera</taxon>
        <taxon>Rotifera</taxon>
        <taxon>Eurotatoria</taxon>
        <taxon>Bdelloidea</taxon>
        <taxon>Philodinida</taxon>
        <taxon>Philodinidae</taxon>
        <taxon>Rotaria</taxon>
    </lineage>
</organism>
<dbReference type="Proteomes" id="UP000676336">
    <property type="component" value="Unassembled WGS sequence"/>
</dbReference>
<evidence type="ECO:0000259" key="2">
    <source>
        <dbReference type="Pfam" id="PF20252"/>
    </source>
</evidence>
<feature type="compositionally biased region" description="Polar residues" evidence="1">
    <location>
        <begin position="174"/>
        <end position="194"/>
    </location>
</feature>
<comment type="caution">
    <text evidence="3">The sequence shown here is derived from an EMBL/GenBank/DDBJ whole genome shotgun (WGS) entry which is preliminary data.</text>
</comment>
<dbReference type="InterPro" id="IPR016024">
    <property type="entry name" value="ARM-type_fold"/>
</dbReference>
<feature type="domain" description="Sec7/BIG1-like C-terminal" evidence="2">
    <location>
        <begin position="218"/>
        <end position="315"/>
    </location>
</feature>
<dbReference type="InterPro" id="IPR046455">
    <property type="entry name" value="Sec7/BIG1-like_C"/>
</dbReference>
<name>A0A8S3DTT6_9BILA</name>
<reference evidence="3" key="1">
    <citation type="submission" date="2021-02" db="EMBL/GenBank/DDBJ databases">
        <authorList>
            <person name="Nowell W R."/>
        </authorList>
    </citation>
    <scope>NUCLEOTIDE SEQUENCE</scope>
</reference>
<dbReference type="AlphaFoldDB" id="A0A8S3DTT6"/>
<evidence type="ECO:0000256" key="1">
    <source>
        <dbReference type="SAM" id="MobiDB-lite"/>
    </source>
</evidence>
<feature type="region of interest" description="Disordered" evidence="1">
    <location>
        <begin position="166"/>
        <end position="199"/>
    </location>
</feature>
<accession>A0A8S3DTT6</accession>
<evidence type="ECO:0000313" key="3">
    <source>
        <dbReference type="EMBL" id="CAF5040027.1"/>
    </source>
</evidence>
<proteinExistence type="predicted"/>
<gene>
    <name evidence="3" type="ORF">SMN809_LOCUS58590</name>
</gene>
<evidence type="ECO:0000313" key="4">
    <source>
        <dbReference type="Proteomes" id="UP000676336"/>
    </source>
</evidence>